<dbReference type="AlphaFoldDB" id="A0AA35T6R5"/>
<dbReference type="EMBL" id="CASHTH010003256">
    <property type="protein sequence ID" value="CAI8042319.1"/>
    <property type="molecule type" value="Genomic_DNA"/>
</dbReference>
<keyword evidence="2" id="KW-1185">Reference proteome</keyword>
<protein>
    <submittedName>
        <fullName evidence="1">Uncharacterized protein</fullName>
    </submittedName>
</protein>
<name>A0AA35T6R5_GEOBA</name>
<evidence type="ECO:0000313" key="2">
    <source>
        <dbReference type="Proteomes" id="UP001174909"/>
    </source>
</evidence>
<proteinExistence type="predicted"/>
<organism evidence="1 2">
    <name type="scientific">Geodia barretti</name>
    <name type="common">Barrett's horny sponge</name>
    <dbReference type="NCBI Taxonomy" id="519541"/>
    <lineage>
        <taxon>Eukaryota</taxon>
        <taxon>Metazoa</taxon>
        <taxon>Porifera</taxon>
        <taxon>Demospongiae</taxon>
        <taxon>Heteroscleromorpha</taxon>
        <taxon>Tetractinellida</taxon>
        <taxon>Astrophorina</taxon>
        <taxon>Geodiidae</taxon>
        <taxon>Geodia</taxon>
    </lineage>
</organism>
<reference evidence="1" key="1">
    <citation type="submission" date="2023-03" db="EMBL/GenBank/DDBJ databases">
        <authorList>
            <person name="Steffen K."/>
            <person name="Cardenas P."/>
        </authorList>
    </citation>
    <scope>NUCLEOTIDE SEQUENCE</scope>
</reference>
<dbReference type="Proteomes" id="UP001174909">
    <property type="component" value="Unassembled WGS sequence"/>
</dbReference>
<evidence type="ECO:0000313" key="1">
    <source>
        <dbReference type="EMBL" id="CAI8042319.1"/>
    </source>
</evidence>
<accession>A0AA35T6R5</accession>
<gene>
    <name evidence="1" type="ORF">GBAR_LOCUS23516</name>
</gene>
<comment type="caution">
    <text evidence="1">The sequence shown here is derived from an EMBL/GenBank/DDBJ whole genome shotgun (WGS) entry which is preliminary data.</text>
</comment>
<sequence>QQYSNPQDRLLHIIDEFVKQVELSPSYMESHCRCPQGTTHFRTSLGSRD</sequence>
<feature type="non-terminal residue" evidence="1">
    <location>
        <position position="1"/>
    </location>
</feature>